<name>A0A6P8IQA9_ACTTE</name>
<proteinExistence type="predicted"/>
<evidence type="ECO:0000313" key="3">
    <source>
        <dbReference type="Proteomes" id="UP000515163"/>
    </source>
</evidence>
<feature type="transmembrane region" description="Helical" evidence="2">
    <location>
        <begin position="375"/>
        <end position="400"/>
    </location>
</feature>
<feature type="transmembrane region" description="Helical" evidence="2">
    <location>
        <begin position="412"/>
        <end position="434"/>
    </location>
</feature>
<feature type="region of interest" description="Disordered" evidence="1">
    <location>
        <begin position="505"/>
        <end position="528"/>
    </location>
</feature>
<protein>
    <submittedName>
        <fullName evidence="4">Monocarboxylate transporter 10-like</fullName>
    </submittedName>
</protein>
<dbReference type="Proteomes" id="UP000515163">
    <property type="component" value="Unplaced"/>
</dbReference>
<dbReference type="PANTHER" id="PTHR11360">
    <property type="entry name" value="MONOCARBOXYLATE TRANSPORTER"/>
    <property type="match status" value="1"/>
</dbReference>
<reference evidence="4" key="1">
    <citation type="submission" date="2025-08" db="UniProtKB">
        <authorList>
            <consortium name="RefSeq"/>
        </authorList>
    </citation>
    <scope>IDENTIFICATION</scope>
    <source>
        <tissue evidence="4">Tentacle</tissue>
    </source>
</reference>
<keyword evidence="3" id="KW-1185">Reference proteome</keyword>
<feature type="transmembrane region" description="Helical" evidence="2">
    <location>
        <begin position="348"/>
        <end position="369"/>
    </location>
</feature>
<feature type="compositionally biased region" description="Low complexity" evidence="1">
    <location>
        <begin position="590"/>
        <end position="625"/>
    </location>
</feature>
<feature type="region of interest" description="Disordered" evidence="1">
    <location>
        <begin position="590"/>
        <end position="631"/>
    </location>
</feature>
<dbReference type="PANTHER" id="PTHR11360:SF251">
    <property type="entry name" value="MAJOR FACILITATOR SUPERFAMILY (MFS) PROFILE DOMAIN-CONTAINING PROTEIN"/>
    <property type="match status" value="1"/>
</dbReference>
<dbReference type="Gene3D" id="1.20.1250.20">
    <property type="entry name" value="MFS general substrate transporter like domains"/>
    <property type="match status" value="2"/>
</dbReference>
<dbReference type="OrthoDB" id="5984548at2759"/>
<feature type="transmembrane region" description="Helical" evidence="2">
    <location>
        <begin position="228"/>
        <end position="252"/>
    </location>
</feature>
<feature type="transmembrane region" description="Helical" evidence="2">
    <location>
        <begin position="283"/>
        <end position="313"/>
    </location>
</feature>
<feature type="compositionally biased region" description="Basic and acidic residues" evidence="1">
    <location>
        <begin position="7"/>
        <end position="25"/>
    </location>
</feature>
<feature type="transmembrane region" description="Helical" evidence="2">
    <location>
        <begin position="144"/>
        <end position="163"/>
    </location>
</feature>
<accession>A0A6P8IQA9</accession>
<dbReference type="FunCoup" id="A0A6P8IQA9">
    <property type="interactions" value="755"/>
</dbReference>
<feature type="region of interest" description="Disordered" evidence="1">
    <location>
        <begin position="1"/>
        <end position="27"/>
    </location>
</feature>
<keyword evidence="2" id="KW-1133">Transmembrane helix</keyword>
<dbReference type="GeneID" id="116303141"/>
<keyword evidence="2" id="KW-0812">Transmembrane</keyword>
<dbReference type="InterPro" id="IPR036259">
    <property type="entry name" value="MFS_trans_sf"/>
</dbReference>
<dbReference type="InterPro" id="IPR050327">
    <property type="entry name" value="Proton-linked_MCT"/>
</dbReference>
<dbReference type="InterPro" id="IPR011701">
    <property type="entry name" value="MFS"/>
</dbReference>
<feature type="transmembrane region" description="Helical" evidence="2">
    <location>
        <begin position="200"/>
        <end position="222"/>
    </location>
</feature>
<feature type="transmembrane region" description="Helical" evidence="2">
    <location>
        <begin position="77"/>
        <end position="104"/>
    </location>
</feature>
<dbReference type="KEGG" id="aten:116303141"/>
<feature type="transmembrane region" description="Helical" evidence="2">
    <location>
        <begin position="169"/>
        <end position="188"/>
    </location>
</feature>
<dbReference type="GO" id="GO:0022857">
    <property type="term" value="F:transmembrane transporter activity"/>
    <property type="evidence" value="ECO:0007669"/>
    <property type="project" value="InterPro"/>
</dbReference>
<evidence type="ECO:0000256" key="1">
    <source>
        <dbReference type="SAM" id="MobiDB-lite"/>
    </source>
</evidence>
<evidence type="ECO:0000256" key="2">
    <source>
        <dbReference type="SAM" id="Phobius"/>
    </source>
</evidence>
<feature type="transmembrane region" description="Helical" evidence="2">
    <location>
        <begin position="440"/>
        <end position="462"/>
    </location>
</feature>
<feature type="transmembrane region" description="Helical" evidence="2">
    <location>
        <begin position="116"/>
        <end position="137"/>
    </location>
</feature>
<dbReference type="RefSeq" id="XP_031568478.1">
    <property type="nucleotide sequence ID" value="XM_031712618.1"/>
</dbReference>
<evidence type="ECO:0000313" key="4">
    <source>
        <dbReference type="RefSeq" id="XP_031568478.1"/>
    </source>
</evidence>
<dbReference type="InParanoid" id="A0A6P8IQA9"/>
<dbReference type="CDD" id="cd17352">
    <property type="entry name" value="MFS_MCT_SLC16"/>
    <property type="match status" value="1"/>
</dbReference>
<gene>
    <name evidence="4" type="primary">LOC116303141</name>
</gene>
<dbReference type="AlphaFoldDB" id="A0A6P8IQA9"/>
<keyword evidence="2" id="KW-0472">Membrane</keyword>
<dbReference type="Pfam" id="PF07690">
    <property type="entry name" value="MFS_1"/>
    <property type="match status" value="1"/>
</dbReference>
<sequence length="647" mass="70595">MNTQARPLEENKETKIHSFGSKRDSSVLGMDEPIAEDSNTSSNSFHLKLVNSEEVITESPYALQGIKLIPEGGCRGWAICACAFLSQFVVLGIHNSFGILFAFLLEEFGKSKAATAWVGSASVGILYLFGPITCGLNERIGFRTISFIGGVLCGLGMLLTSFVTELPKIYVTYSLLWGIGSSLCYFSTLTVPGEYFCRRLSLVNGIITAGSGLGTLTFGPLLQYLLKHYGLATTLRILAGVMCVLMAASLSYKPFRSPLEQLYDIKRVHGPFLDLRVWKNKAFVIYTVAVSLFMLGYFIPYVHIVSLVVGLGISSSKGAMLIGFMSISSTVSRIVFGRFSDHPRVNRLYMTQFAIIGFGITTTLCPIAKTYSAFVTVMVMLGLFDGMYVVLIAVVVTDIVGVHKLNQALGNLYGVISITITVGPPFAGLLYDVLLSYNTAFYICGATTALSSFLMFFIPWLTSNEKGGRFQRDSVDSRMDSLLTSAIISRTSRSISFRTEGVVEEDSGIDKEQECKSSSSKDASEERVNDLDEEYLYNYDVNDEETSELHLSGADISLNTSKNTSFNSSMSHRGSITRVLLSQQLGALSSRSGSPISSARLDYSSNSNGSGSHSSQSHSPSTQKSLPIKNEKYDERIEKVAIVESVV</sequence>
<organism evidence="3 4">
    <name type="scientific">Actinia tenebrosa</name>
    <name type="common">Australian red waratah sea anemone</name>
    <dbReference type="NCBI Taxonomy" id="6105"/>
    <lineage>
        <taxon>Eukaryota</taxon>
        <taxon>Metazoa</taxon>
        <taxon>Cnidaria</taxon>
        <taxon>Anthozoa</taxon>
        <taxon>Hexacorallia</taxon>
        <taxon>Actiniaria</taxon>
        <taxon>Actiniidae</taxon>
        <taxon>Actinia</taxon>
    </lineage>
</organism>
<feature type="transmembrane region" description="Helical" evidence="2">
    <location>
        <begin position="319"/>
        <end position="336"/>
    </location>
</feature>
<dbReference type="SUPFAM" id="SSF103473">
    <property type="entry name" value="MFS general substrate transporter"/>
    <property type="match status" value="1"/>
</dbReference>